<protein>
    <submittedName>
        <fullName evidence="2">Uncharacterized protein</fullName>
    </submittedName>
</protein>
<sequence length="139" mass="16363">MMLEVREYLEWHGMASSGRGMESYYDGYEIVLSRNPSITGIITAQSNKMTALTQLLSRPQVHQHHPRTSKVTTGHHGHSSIRRPNIEKQGHASWHHKDHRHHRRRGLVVMHHYADQIKQCMDMHGHAWHQRHRNRKIVP</sequence>
<dbReference type="AlphaFoldDB" id="A0A835HIF0"/>
<organism evidence="2 3">
    <name type="scientific">Coptis chinensis</name>
    <dbReference type="NCBI Taxonomy" id="261450"/>
    <lineage>
        <taxon>Eukaryota</taxon>
        <taxon>Viridiplantae</taxon>
        <taxon>Streptophyta</taxon>
        <taxon>Embryophyta</taxon>
        <taxon>Tracheophyta</taxon>
        <taxon>Spermatophyta</taxon>
        <taxon>Magnoliopsida</taxon>
        <taxon>Ranunculales</taxon>
        <taxon>Ranunculaceae</taxon>
        <taxon>Coptidoideae</taxon>
        <taxon>Coptis</taxon>
    </lineage>
</organism>
<evidence type="ECO:0000313" key="3">
    <source>
        <dbReference type="Proteomes" id="UP000631114"/>
    </source>
</evidence>
<gene>
    <name evidence="2" type="ORF">IFM89_018405</name>
</gene>
<dbReference type="EMBL" id="JADFTS010000006">
    <property type="protein sequence ID" value="KAF9601295.1"/>
    <property type="molecule type" value="Genomic_DNA"/>
</dbReference>
<dbReference type="Proteomes" id="UP000631114">
    <property type="component" value="Unassembled WGS sequence"/>
</dbReference>
<proteinExistence type="predicted"/>
<evidence type="ECO:0000313" key="2">
    <source>
        <dbReference type="EMBL" id="KAF9601295.1"/>
    </source>
</evidence>
<feature type="compositionally biased region" description="Basic residues" evidence="1">
    <location>
        <begin position="61"/>
        <end position="81"/>
    </location>
</feature>
<reference evidence="2 3" key="1">
    <citation type="submission" date="2020-10" db="EMBL/GenBank/DDBJ databases">
        <title>The Coptis chinensis genome and diversification of protoberbering-type alkaloids.</title>
        <authorList>
            <person name="Wang B."/>
            <person name="Shu S."/>
            <person name="Song C."/>
            <person name="Liu Y."/>
        </authorList>
    </citation>
    <scope>NUCLEOTIDE SEQUENCE [LARGE SCALE GENOMIC DNA]</scope>
    <source>
        <strain evidence="2">HL-2020</strain>
        <tissue evidence="2">Leaf</tissue>
    </source>
</reference>
<comment type="caution">
    <text evidence="2">The sequence shown here is derived from an EMBL/GenBank/DDBJ whole genome shotgun (WGS) entry which is preliminary data.</text>
</comment>
<evidence type="ECO:0000256" key="1">
    <source>
        <dbReference type="SAM" id="MobiDB-lite"/>
    </source>
</evidence>
<accession>A0A835HIF0</accession>
<feature type="region of interest" description="Disordered" evidence="1">
    <location>
        <begin position="59"/>
        <end position="83"/>
    </location>
</feature>
<keyword evidence="3" id="KW-1185">Reference proteome</keyword>
<name>A0A835HIF0_9MAGN</name>